<dbReference type="EMBL" id="WJQU01000001">
    <property type="protein sequence ID" value="KAJ6645294.1"/>
    <property type="molecule type" value="Genomic_DNA"/>
</dbReference>
<reference evidence="1" key="1">
    <citation type="submission" date="2022-07" db="EMBL/GenBank/DDBJ databases">
        <authorList>
            <person name="Trinca V."/>
            <person name="Uliana J.V.C."/>
            <person name="Torres T.T."/>
            <person name="Ward R.J."/>
            <person name="Monesi N."/>
        </authorList>
    </citation>
    <scope>NUCLEOTIDE SEQUENCE</scope>
    <source>
        <strain evidence="1">HSMRA1968</strain>
        <tissue evidence="1">Whole embryos</tissue>
    </source>
</reference>
<comment type="caution">
    <text evidence="1">The sequence shown here is derived from an EMBL/GenBank/DDBJ whole genome shotgun (WGS) entry which is preliminary data.</text>
</comment>
<feature type="non-terminal residue" evidence="1">
    <location>
        <position position="272"/>
    </location>
</feature>
<protein>
    <submittedName>
        <fullName evidence="1">Uncharacterized protein</fullName>
    </submittedName>
</protein>
<accession>A0A9Q0S512</accession>
<dbReference type="OrthoDB" id="7780076at2759"/>
<proteinExistence type="predicted"/>
<dbReference type="AlphaFoldDB" id="A0A9Q0S512"/>
<gene>
    <name evidence="1" type="ORF">Bhyg_00498</name>
</gene>
<evidence type="ECO:0000313" key="1">
    <source>
        <dbReference type="EMBL" id="KAJ6645294.1"/>
    </source>
</evidence>
<name>A0A9Q0S512_9DIPT</name>
<evidence type="ECO:0000313" key="2">
    <source>
        <dbReference type="Proteomes" id="UP001151699"/>
    </source>
</evidence>
<sequence length="272" mass="30829">MTTAHLTQQKPRSSKYSSTSWEILPEANFPFAGSDEILKNIFDAINGQVFNGVLDGITFKWCDKLKSCSVISYERSTFTTTQTYILCSKSWFANHNRKQFVEAILYEMIQMYMQKRFAQETNPDLEAFLIHGAMNYFNRKFQTNLTMNHNSDGNYDDSDVKDILSSAAILDINPKLKEKSVIVVDADVKLWSKKFTGNMDAVKCSEGCGGFCYCPATMALRSAYIGANIYFIFTVEGSQCFLCEKNFKEGTLNAHFNKDCPAFGRPRSTTNN</sequence>
<keyword evidence="2" id="KW-1185">Reference proteome</keyword>
<dbReference type="Proteomes" id="UP001151699">
    <property type="component" value="Chromosome A"/>
</dbReference>
<organism evidence="1 2">
    <name type="scientific">Pseudolycoriella hygida</name>
    <dbReference type="NCBI Taxonomy" id="35572"/>
    <lineage>
        <taxon>Eukaryota</taxon>
        <taxon>Metazoa</taxon>
        <taxon>Ecdysozoa</taxon>
        <taxon>Arthropoda</taxon>
        <taxon>Hexapoda</taxon>
        <taxon>Insecta</taxon>
        <taxon>Pterygota</taxon>
        <taxon>Neoptera</taxon>
        <taxon>Endopterygota</taxon>
        <taxon>Diptera</taxon>
        <taxon>Nematocera</taxon>
        <taxon>Sciaroidea</taxon>
        <taxon>Sciaridae</taxon>
        <taxon>Pseudolycoriella</taxon>
    </lineage>
</organism>